<comment type="caution">
    <text evidence="7">The sequence shown here is derived from an EMBL/GenBank/DDBJ whole genome shotgun (WGS) entry which is preliminary data.</text>
</comment>
<gene>
    <name evidence="7" type="ORF">HanXRQr2_Chr10g0444711</name>
</gene>
<name>A0A9K3HYD7_HELAN</name>
<evidence type="ECO:0000313" key="8">
    <source>
        <dbReference type="Proteomes" id="UP000215914"/>
    </source>
</evidence>
<protein>
    <submittedName>
        <fullName evidence="7">Transcription factor GRF family</fullName>
    </submittedName>
</protein>
<dbReference type="Pfam" id="PF06839">
    <property type="entry name" value="Zn_ribbon_GRF"/>
    <property type="match status" value="1"/>
</dbReference>
<feature type="transmembrane region" description="Helical" evidence="5">
    <location>
        <begin position="121"/>
        <end position="137"/>
    </location>
</feature>
<accession>A0A9K3HYD7</accession>
<dbReference type="PROSITE" id="PS51999">
    <property type="entry name" value="ZF_GRF"/>
    <property type="match status" value="1"/>
</dbReference>
<evidence type="ECO:0000256" key="4">
    <source>
        <dbReference type="PROSITE-ProRule" id="PRU01343"/>
    </source>
</evidence>
<dbReference type="EMBL" id="MNCJ02000325">
    <property type="protein sequence ID" value="KAF5786752.1"/>
    <property type="molecule type" value="Genomic_DNA"/>
</dbReference>
<dbReference type="AlphaFoldDB" id="A0A9K3HYD7"/>
<organism evidence="7 8">
    <name type="scientific">Helianthus annuus</name>
    <name type="common">Common sunflower</name>
    <dbReference type="NCBI Taxonomy" id="4232"/>
    <lineage>
        <taxon>Eukaryota</taxon>
        <taxon>Viridiplantae</taxon>
        <taxon>Streptophyta</taxon>
        <taxon>Embryophyta</taxon>
        <taxon>Tracheophyta</taxon>
        <taxon>Spermatophyta</taxon>
        <taxon>Magnoliopsida</taxon>
        <taxon>eudicotyledons</taxon>
        <taxon>Gunneridae</taxon>
        <taxon>Pentapetalae</taxon>
        <taxon>asterids</taxon>
        <taxon>campanulids</taxon>
        <taxon>Asterales</taxon>
        <taxon>Asteraceae</taxon>
        <taxon>Asteroideae</taxon>
        <taxon>Heliantheae alliance</taxon>
        <taxon>Heliantheae</taxon>
        <taxon>Helianthus</taxon>
    </lineage>
</organism>
<evidence type="ECO:0000256" key="5">
    <source>
        <dbReference type="SAM" id="Phobius"/>
    </source>
</evidence>
<evidence type="ECO:0000256" key="3">
    <source>
        <dbReference type="ARBA" id="ARBA00022833"/>
    </source>
</evidence>
<feature type="domain" description="GRF-type" evidence="6">
    <location>
        <begin position="26"/>
        <end position="68"/>
    </location>
</feature>
<sequence length="138" mass="16070">MSSSSTSGLIRRPRLFKVDLDGNVYCHHDILAVVRVAGLKSQRHGEEFYGCSHWPRGDCKFFLWKQDVDNMFLERSYGTSTTVTYKDMKIKNLELQNQLLIEENNNLKAMRCDPKMKSKKLYVLSFLIASAILLYLWN</sequence>
<evidence type="ECO:0000256" key="1">
    <source>
        <dbReference type="ARBA" id="ARBA00022723"/>
    </source>
</evidence>
<keyword evidence="2 4" id="KW-0863">Zinc-finger</keyword>
<dbReference type="InterPro" id="IPR010666">
    <property type="entry name" value="Znf_GRF"/>
</dbReference>
<reference evidence="7" key="2">
    <citation type="submission" date="2020-06" db="EMBL/GenBank/DDBJ databases">
        <title>Helianthus annuus Genome sequencing and assembly Release 2.</title>
        <authorList>
            <person name="Gouzy J."/>
            <person name="Langlade N."/>
            <person name="Munos S."/>
        </authorList>
    </citation>
    <scope>NUCLEOTIDE SEQUENCE</scope>
    <source>
        <tissue evidence="7">Leaves</tissue>
    </source>
</reference>
<keyword evidence="5" id="KW-0812">Transmembrane</keyword>
<keyword evidence="8" id="KW-1185">Reference proteome</keyword>
<dbReference type="Proteomes" id="UP000215914">
    <property type="component" value="Unassembled WGS sequence"/>
</dbReference>
<dbReference type="Gramene" id="mRNA:HanXRQr2_Chr10g0444711">
    <property type="protein sequence ID" value="mRNA:HanXRQr2_Chr10g0444711"/>
    <property type="gene ID" value="HanXRQr2_Chr10g0444711"/>
</dbReference>
<reference evidence="7" key="1">
    <citation type="journal article" date="2017" name="Nature">
        <title>The sunflower genome provides insights into oil metabolism, flowering and Asterid evolution.</title>
        <authorList>
            <person name="Badouin H."/>
            <person name="Gouzy J."/>
            <person name="Grassa C.J."/>
            <person name="Murat F."/>
            <person name="Staton S.E."/>
            <person name="Cottret L."/>
            <person name="Lelandais-Briere C."/>
            <person name="Owens G.L."/>
            <person name="Carrere S."/>
            <person name="Mayjonade B."/>
            <person name="Legrand L."/>
            <person name="Gill N."/>
            <person name="Kane N.C."/>
            <person name="Bowers J.E."/>
            <person name="Hubner S."/>
            <person name="Bellec A."/>
            <person name="Berard A."/>
            <person name="Berges H."/>
            <person name="Blanchet N."/>
            <person name="Boniface M.C."/>
            <person name="Brunel D."/>
            <person name="Catrice O."/>
            <person name="Chaidir N."/>
            <person name="Claudel C."/>
            <person name="Donnadieu C."/>
            <person name="Faraut T."/>
            <person name="Fievet G."/>
            <person name="Helmstetter N."/>
            <person name="King M."/>
            <person name="Knapp S.J."/>
            <person name="Lai Z."/>
            <person name="Le Paslier M.C."/>
            <person name="Lippi Y."/>
            <person name="Lorenzon L."/>
            <person name="Mandel J.R."/>
            <person name="Marage G."/>
            <person name="Marchand G."/>
            <person name="Marquand E."/>
            <person name="Bret-Mestries E."/>
            <person name="Morien E."/>
            <person name="Nambeesan S."/>
            <person name="Nguyen T."/>
            <person name="Pegot-Espagnet P."/>
            <person name="Pouilly N."/>
            <person name="Raftis F."/>
            <person name="Sallet E."/>
            <person name="Schiex T."/>
            <person name="Thomas J."/>
            <person name="Vandecasteele C."/>
            <person name="Vares D."/>
            <person name="Vear F."/>
            <person name="Vautrin S."/>
            <person name="Crespi M."/>
            <person name="Mangin B."/>
            <person name="Burke J.M."/>
            <person name="Salse J."/>
            <person name="Munos S."/>
            <person name="Vincourt P."/>
            <person name="Rieseberg L.H."/>
            <person name="Langlade N.B."/>
        </authorList>
    </citation>
    <scope>NUCLEOTIDE SEQUENCE</scope>
    <source>
        <tissue evidence="7">Leaves</tissue>
    </source>
</reference>
<evidence type="ECO:0000256" key="2">
    <source>
        <dbReference type="ARBA" id="ARBA00022771"/>
    </source>
</evidence>
<keyword evidence="5" id="KW-1133">Transmembrane helix</keyword>
<proteinExistence type="predicted"/>
<evidence type="ECO:0000259" key="6">
    <source>
        <dbReference type="PROSITE" id="PS51999"/>
    </source>
</evidence>
<evidence type="ECO:0000313" key="7">
    <source>
        <dbReference type="EMBL" id="KAF5786752.1"/>
    </source>
</evidence>
<keyword evidence="3" id="KW-0862">Zinc</keyword>
<dbReference type="GO" id="GO:0008270">
    <property type="term" value="F:zinc ion binding"/>
    <property type="evidence" value="ECO:0007669"/>
    <property type="project" value="UniProtKB-KW"/>
</dbReference>
<keyword evidence="5" id="KW-0472">Membrane</keyword>
<keyword evidence="1" id="KW-0479">Metal-binding</keyword>